<feature type="region of interest" description="Disordered" evidence="1">
    <location>
        <begin position="1"/>
        <end position="35"/>
    </location>
</feature>
<sequence>MRQGSSKTSQLRRKRGDKMAPIEQTSSTDSISTRPRLQAINQDFSDLDEQIHQAARIIGLPGDWNTIKDQDARAGVIRHIVRARAEWVLRWVLDKLKEETDAGRKARAHPETWQLLDWMIHVLPVSRSAPHLRDASLPTILERALFERLDSSSNTQSEDVHMEDASDSSSDPARIGFKQSRKRKRGANGTTSIPSVSQETDLNTLFPAIRAVAATIISLASRNDKAQDITQAELMKMVLRTESAQAARILRFWLESVTQLLSAKSLNSSDVDDTLDLSLIVEVWDVRIIDSKDEVGVSADEFSTECLIPTLTLLETLGSLRGQTSPQISPTTIDRATQKLDRLLAKHILAPSRAAFFADVTEDPAKPASEREPKALLSHLEPLRAKLLQAAQIEDAGESLPAELAVLFHSLSTLLDLAIRASPSRSPKGRLAEKPWIQATFSALAACARCSLDTPPEFVMRESAVGALDGALQVLHAHNVSINPKLVEIIFWYYGGVKYPERQEKKIHWPLIASLIKLDASVFVAEPKTSIKISPDKNHADLAEFIFERISVEEIKHPNFTPSSLRAQIKSHQDEEPKFAGKALIIEQIITPLMSAFVRNRNLLGFMRRWDQQLVRVHRHETQKILKKRQEHIWEDRALSKALGEIFEQSLTQGQISTLVEEHAQRVAKLGETIANGKNEDVDVKKLAGYRYAASSAVIVPTILEAVRTDETIMALRPHLDSLFRSFTTWVQDDRFSLHSQVSHSWFTLSQLLAKLWPIELHTSPNLQAELLEPLIPSALDDISGTRSGSSKRRIDSSAQAAAMLFLLNVCTYMQKVPDFDAVIQATLSRITTTLSGKQLDAPEHAKAIEFFCTYFIGLFGYLDASECVELLQSVLSMLAKVDDRVQSNLLNSLSHSIINEGNASLKKAYYSTLANSLSKSDGKQQELAVKAMSYIHPAAFSREQREAILNQVIDLICNNSSTSTGFMSIATHLMETPNATAKISTDSSVIFEVAERLHQHGNESPASLQLLRQLVESILVHMIPNEKQSQNKTFLKGFAEKVDQIATASKKCSAARLSILRATIHAQKQSKLLDPLQYVELLKHCLTDGDGDETASLQEILDAFNDLPSATLQALNIYDTTRAWLRIWVNDNSDLDSYIASSGESSTELAKYVARLHTTVARFRLYPKVTWFMSLTLRILREPLTDGVKASTYDAVKDALTSLPLAEKLDLIPSLTHATDPLDRASSHRIFSILITTLPDKLDPNPDLKQQQLALLPRISILLAQTSDNPSFNALLNSINTILTDKPALASQHSIESVLAVLVKLTSRSSPPLPTSHAPEIYSRLCETTRLILLLHRGRIGGRFHILLPLLQGLLFCLFIPNTPRTGALPYWLRSLPPRSNPSSTHHPINHPPTHLTPQNATHFSRLLSTLVNPPQSSISKSNTQTSSLTDPLKIARDRTAAFLYPLLTAYCRFQLSGRLEASVREKLAPGWAEVLGTAALRREGLAAMFAGLGRSERDVWRGVWGEWEAGRGRGIGV</sequence>
<dbReference type="OMA" id="RRQTHEA"/>
<dbReference type="eggNOG" id="ENOG502QTEB">
    <property type="taxonomic scope" value="Eukaryota"/>
</dbReference>
<dbReference type="HOGENOM" id="CLU_005258_0_0_1"/>
<dbReference type="InParanoid" id="E4ZYU6"/>
<dbReference type="GO" id="GO:0042254">
    <property type="term" value="P:ribosome biogenesis"/>
    <property type="evidence" value="ECO:0007669"/>
    <property type="project" value="TreeGrafter"/>
</dbReference>
<evidence type="ECO:0000313" key="4">
    <source>
        <dbReference type="Proteomes" id="UP000002668"/>
    </source>
</evidence>
<accession>E4ZYU6</accession>
<dbReference type="SUPFAM" id="SSF48371">
    <property type="entry name" value="ARM repeat"/>
    <property type="match status" value="1"/>
</dbReference>
<name>E4ZYU6_LEPMJ</name>
<evidence type="ECO:0000256" key="1">
    <source>
        <dbReference type="SAM" id="MobiDB-lite"/>
    </source>
</evidence>
<evidence type="ECO:0000259" key="2">
    <source>
        <dbReference type="Pfam" id="PF10441"/>
    </source>
</evidence>
<dbReference type="InterPro" id="IPR018849">
    <property type="entry name" value="Urb2/Npa2_C"/>
</dbReference>
<dbReference type="GeneID" id="13290073"/>
<dbReference type="Proteomes" id="UP000002668">
    <property type="component" value="Genome"/>
</dbReference>
<dbReference type="OrthoDB" id="160374at2759"/>
<dbReference type="InterPro" id="IPR052609">
    <property type="entry name" value="Ribosome_Biogenesis_Reg"/>
</dbReference>
<dbReference type="STRING" id="985895.E4ZYU6"/>
<gene>
    <name evidence="3" type="ORF">LEMA_P108870.1</name>
</gene>
<feature type="domain" description="Nucleolar 27S pre-rRNA processing Urb2/Npa2 C-terminal" evidence="2">
    <location>
        <begin position="1275"/>
        <end position="1512"/>
    </location>
</feature>
<dbReference type="InterPro" id="IPR016024">
    <property type="entry name" value="ARM-type_fold"/>
</dbReference>
<protein>
    <recommendedName>
        <fullName evidence="2">Nucleolar 27S pre-rRNA processing Urb2/Npa2 C-terminal domain-containing protein</fullName>
    </recommendedName>
</protein>
<proteinExistence type="predicted"/>
<dbReference type="VEuPathDB" id="FungiDB:LEMA_P108870.1"/>
<feature type="compositionally biased region" description="Polar residues" evidence="1">
    <location>
        <begin position="23"/>
        <end position="35"/>
    </location>
</feature>
<evidence type="ECO:0000313" key="3">
    <source>
        <dbReference type="EMBL" id="CBX96622.1"/>
    </source>
</evidence>
<reference evidence="4" key="1">
    <citation type="journal article" date="2011" name="Nat. Commun.">
        <title>Effector diversification within compartments of the Leptosphaeria maculans genome affected by Repeat-Induced Point mutations.</title>
        <authorList>
            <person name="Rouxel T."/>
            <person name="Grandaubert J."/>
            <person name="Hane J.K."/>
            <person name="Hoede C."/>
            <person name="van de Wouw A.P."/>
            <person name="Couloux A."/>
            <person name="Dominguez V."/>
            <person name="Anthouard V."/>
            <person name="Bally P."/>
            <person name="Bourras S."/>
            <person name="Cozijnsen A.J."/>
            <person name="Ciuffetti L.M."/>
            <person name="Degrave A."/>
            <person name="Dilmaghani A."/>
            <person name="Duret L."/>
            <person name="Fudal I."/>
            <person name="Goodwin S.B."/>
            <person name="Gout L."/>
            <person name="Glaser N."/>
            <person name="Linglin J."/>
            <person name="Kema G.H.J."/>
            <person name="Lapalu N."/>
            <person name="Lawrence C.B."/>
            <person name="May K."/>
            <person name="Meyer M."/>
            <person name="Ollivier B."/>
            <person name="Poulain J."/>
            <person name="Schoch C.L."/>
            <person name="Simon A."/>
            <person name="Spatafora J.W."/>
            <person name="Stachowiak A."/>
            <person name="Turgeon B.G."/>
            <person name="Tyler B.M."/>
            <person name="Vincent D."/>
            <person name="Weissenbach J."/>
            <person name="Amselem J."/>
            <person name="Quesneville H."/>
            <person name="Oliver R.P."/>
            <person name="Wincker P."/>
            <person name="Balesdent M.-H."/>
            <person name="Howlett B.J."/>
        </authorList>
    </citation>
    <scope>NUCLEOTIDE SEQUENCE [LARGE SCALE GENOMIC DNA]</scope>
    <source>
        <strain evidence="4">JN3 / isolate v23.1.3 / race Av1-4-5-6-7-8</strain>
    </source>
</reference>
<dbReference type="Pfam" id="PF10441">
    <property type="entry name" value="Urb2"/>
    <property type="match status" value="1"/>
</dbReference>
<dbReference type="GO" id="GO:0005730">
    <property type="term" value="C:nucleolus"/>
    <property type="evidence" value="ECO:0007669"/>
    <property type="project" value="TreeGrafter"/>
</dbReference>
<dbReference type="PANTHER" id="PTHR15682:SF2">
    <property type="entry name" value="UNHEALTHY RIBOSOME BIOGENESIS PROTEIN 2 HOMOLOG"/>
    <property type="match status" value="1"/>
</dbReference>
<keyword evidence="4" id="KW-1185">Reference proteome</keyword>
<dbReference type="EMBL" id="FP929129">
    <property type="protein sequence ID" value="CBX96622.1"/>
    <property type="molecule type" value="Genomic_DNA"/>
</dbReference>
<organism evidence="4">
    <name type="scientific">Leptosphaeria maculans (strain JN3 / isolate v23.1.3 / race Av1-4-5-6-7-8)</name>
    <name type="common">Blackleg fungus</name>
    <name type="synonym">Phoma lingam</name>
    <dbReference type="NCBI Taxonomy" id="985895"/>
    <lineage>
        <taxon>Eukaryota</taxon>
        <taxon>Fungi</taxon>
        <taxon>Dikarya</taxon>
        <taxon>Ascomycota</taxon>
        <taxon>Pezizomycotina</taxon>
        <taxon>Dothideomycetes</taxon>
        <taxon>Pleosporomycetidae</taxon>
        <taxon>Pleosporales</taxon>
        <taxon>Pleosporineae</taxon>
        <taxon>Leptosphaeriaceae</taxon>
        <taxon>Plenodomus</taxon>
        <taxon>Plenodomus lingam/Leptosphaeria maculans species complex</taxon>
    </lineage>
</organism>
<feature type="region of interest" description="Disordered" evidence="1">
    <location>
        <begin position="152"/>
        <end position="195"/>
    </location>
</feature>
<dbReference type="PANTHER" id="PTHR15682">
    <property type="entry name" value="UNHEALTHY RIBOSOME BIOGENESIS PROTEIN 2 HOMOLOG"/>
    <property type="match status" value="1"/>
</dbReference>